<evidence type="ECO:0000256" key="1">
    <source>
        <dbReference type="SAM" id="Phobius"/>
    </source>
</evidence>
<protein>
    <recommendedName>
        <fullName evidence="4">G protein-coupled receptor</fullName>
    </recommendedName>
</protein>
<keyword evidence="1" id="KW-0812">Transmembrane</keyword>
<evidence type="ECO:0000313" key="2">
    <source>
        <dbReference type="EMBL" id="GMR46146.1"/>
    </source>
</evidence>
<dbReference type="SUPFAM" id="SSF81321">
    <property type="entry name" value="Family A G protein-coupled receptor-like"/>
    <property type="match status" value="1"/>
</dbReference>
<accession>A0AAN5CKJ0</accession>
<feature type="non-terminal residue" evidence="2">
    <location>
        <position position="104"/>
    </location>
</feature>
<name>A0AAN5CKJ0_9BILA</name>
<proteinExistence type="predicted"/>
<evidence type="ECO:0000313" key="3">
    <source>
        <dbReference type="Proteomes" id="UP001328107"/>
    </source>
</evidence>
<feature type="non-terminal residue" evidence="2">
    <location>
        <position position="1"/>
    </location>
</feature>
<dbReference type="EMBL" id="BTRK01000004">
    <property type="protein sequence ID" value="GMR46146.1"/>
    <property type="molecule type" value="Genomic_DNA"/>
</dbReference>
<evidence type="ECO:0008006" key="4">
    <source>
        <dbReference type="Google" id="ProtNLM"/>
    </source>
</evidence>
<keyword evidence="1" id="KW-1133">Transmembrane helix</keyword>
<dbReference type="AlphaFoldDB" id="A0AAN5CKJ0"/>
<dbReference type="Pfam" id="PF10326">
    <property type="entry name" value="7TM_GPCR_Str"/>
    <property type="match status" value="1"/>
</dbReference>
<sequence>KVYCGWRIDRAIKSRKMSDKLKIMHGNALKMLIAQTLNPILLFSLPNTVNIIAMLSGIDFGNLPQPLALMYGLFPIVNPIIVIWFTDDYRKNLFGRSSGVSLQV</sequence>
<gene>
    <name evidence="2" type="ORF">PMAYCL1PPCAC_16341</name>
</gene>
<keyword evidence="1" id="KW-0472">Membrane</keyword>
<dbReference type="PANTHER" id="PTHR46178:SF9">
    <property type="entry name" value="SEVEN TM RECEPTOR"/>
    <property type="match status" value="1"/>
</dbReference>
<dbReference type="InterPro" id="IPR019428">
    <property type="entry name" value="7TM_GPCR_serpentine_rcpt_Str"/>
</dbReference>
<feature type="transmembrane region" description="Helical" evidence="1">
    <location>
        <begin position="32"/>
        <end position="55"/>
    </location>
</feature>
<comment type="caution">
    <text evidence="2">The sequence shown here is derived from an EMBL/GenBank/DDBJ whole genome shotgun (WGS) entry which is preliminary data.</text>
</comment>
<dbReference type="PANTHER" id="PTHR46178">
    <property type="entry name" value="SEVEN TM RECEPTOR"/>
    <property type="match status" value="1"/>
</dbReference>
<dbReference type="Proteomes" id="UP001328107">
    <property type="component" value="Unassembled WGS sequence"/>
</dbReference>
<keyword evidence="3" id="KW-1185">Reference proteome</keyword>
<reference evidence="3" key="1">
    <citation type="submission" date="2022-10" db="EMBL/GenBank/DDBJ databases">
        <title>Genome assembly of Pristionchus species.</title>
        <authorList>
            <person name="Yoshida K."/>
            <person name="Sommer R.J."/>
        </authorList>
    </citation>
    <scope>NUCLEOTIDE SEQUENCE [LARGE SCALE GENOMIC DNA]</scope>
    <source>
        <strain evidence="3">RS5460</strain>
    </source>
</reference>
<organism evidence="2 3">
    <name type="scientific">Pristionchus mayeri</name>
    <dbReference type="NCBI Taxonomy" id="1317129"/>
    <lineage>
        <taxon>Eukaryota</taxon>
        <taxon>Metazoa</taxon>
        <taxon>Ecdysozoa</taxon>
        <taxon>Nematoda</taxon>
        <taxon>Chromadorea</taxon>
        <taxon>Rhabditida</taxon>
        <taxon>Rhabditina</taxon>
        <taxon>Diplogasteromorpha</taxon>
        <taxon>Diplogasteroidea</taxon>
        <taxon>Neodiplogasteridae</taxon>
        <taxon>Pristionchus</taxon>
    </lineage>
</organism>
<feature type="transmembrane region" description="Helical" evidence="1">
    <location>
        <begin position="67"/>
        <end position="86"/>
    </location>
</feature>